<dbReference type="NCBIfam" id="TIGR02817">
    <property type="entry name" value="adh_fam_1"/>
    <property type="match status" value="1"/>
</dbReference>
<dbReference type="InterPro" id="IPR036291">
    <property type="entry name" value="NAD(P)-bd_dom_sf"/>
</dbReference>
<dbReference type="SUPFAM" id="SSF51735">
    <property type="entry name" value="NAD(P)-binding Rossmann-fold domains"/>
    <property type="match status" value="1"/>
</dbReference>
<dbReference type="Gene3D" id="3.40.50.720">
    <property type="entry name" value="NAD(P)-binding Rossmann-like Domain"/>
    <property type="match status" value="1"/>
</dbReference>
<proteinExistence type="inferred from homology"/>
<dbReference type="Pfam" id="PF08240">
    <property type="entry name" value="ADH_N"/>
    <property type="match status" value="1"/>
</dbReference>
<keyword evidence="3" id="KW-0862">Zinc</keyword>
<dbReference type="SMART" id="SM00829">
    <property type="entry name" value="PKS_ER"/>
    <property type="match status" value="1"/>
</dbReference>
<dbReference type="GO" id="GO:0008270">
    <property type="term" value="F:zinc ion binding"/>
    <property type="evidence" value="ECO:0007669"/>
    <property type="project" value="InterPro"/>
</dbReference>
<dbReference type="CDD" id="cd08252">
    <property type="entry name" value="AL_MDR"/>
    <property type="match status" value="1"/>
</dbReference>
<evidence type="ECO:0000256" key="4">
    <source>
        <dbReference type="ARBA" id="ARBA00023002"/>
    </source>
</evidence>
<dbReference type="InterPro" id="IPR014182">
    <property type="entry name" value="ADH_Zn_typ-1"/>
</dbReference>
<name>A0A2H1WXE0_SPOFR</name>
<organism evidence="6">
    <name type="scientific">Spodoptera frugiperda</name>
    <name type="common">Fall armyworm</name>
    <dbReference type="NCBI Taxonomy" id="7108"/>
    <lineage>
        <taxon>Eukaryota</taxon>
        <taxon>Metazoa</taxon>
        <taxon>Ecdysozoa</taxon>
        <taxon>Arthropoda</taxon>
        <taxon>Hexapoda</taxon>
        <taxon>Insecta</taxon>
        <taxon>Pterygota</taxon>
        <taxon>Neoptera</taxon>
        <taxon>Endopterygota</taxon>
        <taxon>Lepidoptera</taxon>
        <taxon>Glossata</taxon>
        <taxon>Ditrysia</taxon>
        <taxon>Noctuoidea</taxon>
        <taxon>Noctuidae</taxon>
        <taxon>Amphipyrinae</taxon>
        <taxon>Spodoptera</taxon>
    </lineage>
</organism>
<feature type="domain" description="Enoyl reductase (ER)" evidence="5">
    <location>
        <begin position="46"/>
        <end position="366"/>
    </location>
</feature>
<evidence type="ECO:0000256" key="3">
    <source>
        <dbReference type="ARBA" id="ARBA00022833"/>
    </source>
</evidence>
<dbReference type="PANTHER" id="PTHR11695">
    <property type="entry name" value="ALCOHOL DEHYDROGENASE RELATED"/>
    <property type="match status" value="1"/>
</dbReference>
<dbReference type="InterPro" id="IPR020843">
    <property type="entry name" value="ER"/>
</dbReference>
<dbReference type="InterPro" id="IPR011032">
    <property type="entry name" value="GroES-like_sf"/>
</dbReference>
<accession>A0A2H1WXE0</accession>
<protein>
    <submittedName>
        <fullName evidence="6">SFRICE_039347</fullName>
    </submittedName>
</protein>
<dbReference type="InterPro" id="IPR013154">
    <property type="entry name" value="ADH-like_N"/>
</dbReference>
<dbReference type="InterPro" id="IPR013149">
    <property type="entry name" value="ADH-like_C"/>
</dbReference>
<dbReference type="Pfam" id="PF00107">
    <property type="entry name" value="ADH_zinc_N"/>
    <property type="match status" value="1"/>
</dbReference>
<sequence length="369" mass="40598">MKDYSVPIRTVIFLFASAAHASQNNTMLKIPKTMRAVGLYKYLPITDVNSLIDVEVKVPSVTPSDVLVEVKATAVNPIDTKQRAPKPNVEATPRILGWDGAGVVVSKGEKANLFNVGDEVFFTGDLRKSGSNAQYMAVDQYLVGRKPKNWTFEQAAAIPLVTLTACESIFDRLLLSEKDKGKSILIINSAGGVGSVATQIVKNLGLKVIGTASRPETQAFTRQFGADIVLNHTQDLIPQLEANGFGAGVDFILVNFDPAPYWDTMMKAIKPQGKICMLVDSSAPVNIATLKDKSITLVGEMMFTRMKYDTEDRIRHHEIFKEVSKWMEEGKLRSPLTKTLSPINAANLREAHKIMEEKKMIGKLVLTGF</sequence>
<dbReference type="EMBL" id="ODYU01011786">
    <property type="protein sequence ID" value="SOQ57730.1"/>
    <property type="molecule type" value="Genomic_DNA"/>
</dbReference>
<dbReference type="AlphaFoldDB" id="A0A2H1WXE0"/>
<dbReference type="InterPro" id="IPR050700">
    <property type="entry name" value="YIM1/Zinc_Alcohol_DH_Fams"/>
</dbReference>
<dbReference type="SUPFAM" id="SSF50129">
    <property type="entry name" value="GroES-like"/>
    <property type="match status" value="1"/>
</dbReference>
<evidence type="ECO:0000256" key="2">
    <source>
        <dbReference type="ARBA" id="ARBA00022723"/>
    </source>
</evidence>
<evidence type="ECO:0000313" key="6">
    <source>
        <dbReference type="EMBL" id="SOQ57730.1"/>
    </source>
</evidence>
<reference evidence="6" key="1">
    <citation type="submission" date="2016-07" db="EMBL/GenBank/DDBJ databases">
        <authorList>
            <person name="Bretaudeau A."/>
        </authorList>
    </citation>
    <scope>NUCLEOTIDE SEQUENCE</scope>
    <source>
        <strain evidence="6">Rice</strain>
        <tissue evidence="6">Whole body</tissue>
    </source>
</reference>
<keyword evidence="2" id="KW-0479">Metal-binding</keyword>
<keyword evidence="4" id="KW-0560">Oxidoreductase</keyword>
<dbReference type="InterPro" id="IPR002364">
    <property type="entry name" value="Quin_OxRdtase/zeta-crystal_CS"/>
</dbReference>
<comment type="similarity">
    <text evidence="1">Belongs to the zinc-containing alcohol dehydrogenase family. Quinone oxidoreductase subfamily.</text>
</comment>
<dbReference type="GO" id="GO:0016491">
    <property type="term" value="F:oxidoreductase activity"/>
    <property type="evidence" value="ECO:0007669"/>
    <property type="project" value="UniProtKB-KW"/>
</dbReference>
<dbReference type="Gene3D" id="3.90.180.10">
    <property type="entry name" value="Medium-chain alcohol dehydrogenases, catalytic domain"/>
    <property type="match status" value="1"/>
</dbReference>
<dbReference type="PROSITE" id="PS01162">
    <property type="entry name" value="QOR_ZETA_CRYSTAL"/>
    <property type="match status" value="1"/>
</dbReference>
<evidence type="ECO:0000256" key="1">
    <source>
        <dbReference type="ARBA" id="ARBA00010371"/>
    </source>
</evidence>
<dbReference type="PANTHER" id="PTHR11695:SF294">
    <property type="entry name" value="RETICULON-4-INTERACTING PROTEIN 1, MITOCHONDRIAL"/>
    <property type="match status" value="1"/>
</dbReference>
<gene>
    <name evidence="6" type="ORF">SFRICE_039347</name>
</gene>
<evidence type="ECO:0000259" key="5">
    <source>
        <dbReference type="SMART" id="SM00829"/>
    </source>
</evidence>